<organism evidence="9 10">
    <name type="scientific">Thermothelomyces thermophilus (strain ATCC 42464 / BCRC 31852 / DSM 1799)</name>
    <name type="common">Sporotrichum thermophile</name>
    <dbReference type="NCBI Taxonomy" id="573729"/>
    <lineage>
        <taxon>Eukaryota</taxon>
        <taxon>Fungi</taxon>
        <taxon>Dikarya</taxon>
        <taxon>Ascomycota</taxon>
        <taxon>Pezizomycotina</taxon>
        <taxon>Sordariomycetes</taxon>
        <taxon>Sordariomycetidae</taxon>
        <taxon>Sordariales</taxon>
        <taxon>Chaetomiaceae</taxon>
        <taxon>Thermothelomyces</taxon>
    </lineage>
</organism>
<protein>
    <recommendedName>
        <fullName evidence="8">Rhodopsin domain-containing protein</fullName>
    </recommendedName>
</protein>
<dbReference type="KEGG" id="mtm:MYCTH_2054998"/>
<feature type="compositionally biased region" description="Gly residues" evidence="6">
    <location>
        <begin position="314"/>
        <end position="324"/>
    </location>
</feature>
<dbReference type="OrthoDB" id="5429740at2759"/>
<dbReference type="RefSeq" id="XP_003660404.1">
    <property type="nucleotide sequence ID" value="XM_003660356.1"/>
</dbReference>
<feature type="compositionally biased region" description="Low complexity" evidence="6">
    <location>
        <begin position="296"/>
        <end position="309"/>
    </location>
</feature>
<dbReference type="OMA" id="ACWSMFA"/>
<feature type="transmembrane region" description="Helical" evidence="7">
    <location>
        <begin position="18"/>
        <end position="38"/>
    </location>
</feature>
<feature type="transmembrane region" description="Helical" evidence="7">
    <location>
        <begin position="128"/>
        <end position="149"/>
    </location>
</feature>
<feature type="transmembrane region" description="Helical" evidence="7">
    <location>
        <begin position="211"/>
        <end position="234"/>
    </location>
</feature>
<keyword evidence="4 7" id="KW-0472">Membrane</keyword>
<dbReference type="InterPro" id="IPR049326">
    <property type="entry name" value="Rhodopsin_dom_fungi"/>
</dbReference>
<dbReference type="GeneID" id="11505901"/>
<evidence type="ECO:0000313" key="9">
    <source>
        <dbReference type="EMBL" id="AEO55159.1"/>
    </source>
</evidence>
<dbReference type="AlphaFoldDB" id="G2Q2Z2"/>
<feature type="compositionally biased region" description="Polar residues" evidence="6">
    <location>
        <begin position="382"/>
        <end position="391"/>
    </location>
</feature>
<dbReference type="PANTHER" id="PTHR33048:SF155">
    <property type="entry name" value="INTEGRAL MEMBRANE PROTEIN"/>
    <property type="match status" value="1"/>
</dbReference>
<keyword evidence="10" id="KW-1185">Reference proteome</keyword>
<evidence type="ECO:0000256" key="3">
    <source>
        <dbReference type="ARBA" id="ARBA00022989"/>
    </source>
</evidence>
<accession>G2Q2Z2</accession>
<dbReference type="PANTHER" id="PTHR33048">
    <property type="entry name" value="PTH11-LIKE INTEGRAL MEMBRANE PROTEIN (AFU_ORTHOLOGUE AFUA_5G11245)"/>
    <property type="match status" value="1"/>
</dbReference>
<keyword evidence="2 7" id="KW-0812">Transmembrane</keyword>
<proteinExistence type="inferred from homology"/>
<evidence type="ECO:0000256" key="7">
    <source>
        <dbReference type="SAM" id="Phobius"/>
    </source>
</evidence>
<feature type="region of interest" description="Disordered" evidence="6">
    <location>
        <begin position="365"/>
        <end position="391"/>
    </location>
</feature>
<keyword evidence="3 7" id="KW-1133">Transmembrane helix</keyword>
<evidence type="ECO:0000259" key="8">
    <source>
        <dbReference type="Pfam" id="PF20684"/>
    </source>
</evidence>
<dbReference type="EMBL" id="CP003002">
    <property type="protein sequence ID" value="AEO55159.1"/>
    <property type="molecule type" value="Genomic_DNA"/>
</dbReference>
<dbReference type="Pfam" id="PF20684">
    <property type="entry name" value="Fung_rhodopsin"/>
    <property type="match status" value="1"/>
</dbReference>
<dbReference type="Proteomes" id="UP000007322">
    <property type="component" value="Chromosome 1"/>
</dbReference>
<evidence type="ECO:0000256" key="5">
    <source>
        <dbReference type="ARBA" id="ARBA00038359"/>
    </source>
</evidence>
<evidence type="ECO:0000256" key="4">
    <source>
        <dbReference type="ARBA" id="ARBA00023136"/>
    </source>
</evidence>
<name>G2Q2Z2_THET4</name>
<dbReference type="InterPro" id="IPR052337">
    <property type="entry name" value="SAT4-like"/>
</dbReference>
<feature type="compositionally biased region" description="Basic and acidic residues" evidence="6">
    <location>
        <begin position="325"/>
        <end position="339"/>
    </location>
</feature>
<evidence type="ECO:0000256" key="6">
    <source>
        <dbReference type="SAM" id="MobiDB-lite"/>
    </source>
</evidence>
<feature type="transmembrane region" description="Helical" evidence="7">
    <location>
        <begin position="179"/>
        <end position="199"/>
    </location>
</feature>
<feature type="transmembrane region" description="Helical" evidence="7">
    <location>
        <begin position="90"/>
        <end position="107"/>
    </location>
</feature>
<sequence length="391" mass="41782">MGLWEVEDYGKVADRACWAMFAVLTVVVSLRVFTRVYYTRARGGGLGIDDYITLGCLVVFLVTCIFITIGSRHGLGRHYTTLAPEDATEALKWNVIVSAVLIWSFSLPKFAMISTLQRILSPGTKTKVVFWALALSSQACILATSVWWFKQCDPVEYGWDRTIPGGSCAPVSVMANLGYFTSAYSAFLDVFFALYPIPFIMRLNMPLKTRIAVAVALGLSVLACVVSIYKLAIFGQIFEILAKDPTYSVPYLDILGVAEGTILIVCASLPTLGPLYKAARGRISSATGGGSGGGSSSKQLSGRQLGGSQATSVRGGGGGGGGGSRNRDWDGVRGHKLESDAEESSSLHLRPSFDAIPLVTTAQARGMTDDPEGGGIHRTLEVSVSSETKSY</sequence>
<evidence type="ECO:0000256" key="1">
    <source>
        <dbReference type="ARBA" id="ARBA00004141"/>
    </source>
</evidence>
<evidence type="ECO:0000256" key="2">
    <source>
        <dbReference type="ARBA" id="ARBA00022692"/>
    </source>
</evidence>
<dbReference type="GO" id="GO:0016020">
    <property type="term" value="C:membrane"/>
    <property type="evidence" value="ECO:0007669"/>
    <property type="project" value="UniProtKB-SubCell"/>
</dbReference>
<feature type="region of interest" description="Disordered" evidence="6">
    <location>
        <begin position="286"/>
        <end position="353"/>
    </location>
</feature>
<feature type="domain" description="Rhodopsin" evidence="8">
    <location>
        <begin position="35"/>
        <end position="277"/>
    </location>
</feature>
<dbReference type="eggNOG" id="ENOG502T6VH">
    <property type="taxonomic scope" value="Eukaryota"/>
</dbReference>
<reference evidence="9 10" key="1">
    <citation type="journal article" date="2011" name="Nat. Biotechnol.">
        <title>Comparative genomic analysis of the thermophilic biomass-degrading fungi Myceliophthora thermophila and Thielavia terrestris.</title>
        <authorList>
            <person name="Berka R.M."/>
            <person name="Grigoriev I.V."/>
            <person name="Otillar R."/>
            <person name="Salamov A."/>
            <person name="Grimwood J."/>
            <person name="Reid I."/>
            <person name="Ishmael N."/>
            <person name="John T."/>
            <person name="Darmond C."/>
            <person name="Moisan M.-C."/>
            <person name="Henrissat B."/>
            <person name="Coutinho P.M."/>
            <person name="Lombard V."/>
            <person name="Natvig D.O."/>
            <person name="Lindquist E."/>
            <person name="Schmutz J."/>
            <person name="Lucas S."/>
            <person name="Harris P."/>
            <person name="Powlowski J."/>
            <person name="Bellemare A."/>
            <person name="Taylor D."/>
            <person name="Butler G."/>
            <person name="de Vries R.P."/>
            <person name="Allijn I.E."/>
            <person name="van den Brink J."/>
            <person name="Ushinsky S."/>
            <person name="Storms R."/>
            <person name="Powell A.J."/>
            <person name="Paulsen I.T."/>
            <person name="Elbourne L.D.H."/>
            <person name="Baker S.E."/>
            <person name="Magnuson J."/>
            <person name="LaBoissiere S."/>
            <person name="Clutterbuck A.J."/>
            <person name="Martinez D."/>
            <person name="Wogulis M."/>
            <person name="de Leon A.L."/>
            <person name="Rey M.W."/>
            <person name="Tsang A."/>
        </authorList>
    </citation>
    <scope>NUCLEOTIDE SEQUENCE [LARGE SCALE GENOMIC DNA]</scope>
    <source>
        <strain evidence="10">ATCC 42464 / BCRC 31852 / DSM 1799</strain>
    </source>
</reference>
<feature type="transmembrane region" description="Helical" evidence="7">
    <location>
        <begin position="254"/>
        <end position="276"/>
    </location>
</feature>
<feature type="transmembrane region" description="Helical" evidence="7">
    <location>
        <begin position="50"/>
        <end position="70"/>
    </location>
</feature>
<evidence type="ECO:0000313" key="10">
    <source>
        <dbReference type="Proteomes" id="UP000007322"/>
    </source>
</evidence>
<gene>
    <name evidence="9" type="ORF">MYCTH_2054998</name>
</gene>
<comment type="subcellular location">
    <subcellularLocation>
        <location evidence="1">Membrane</location>
        <topology evidence="1">Multi-pass membrane protein</topology>
    </subcellularLocation>
</comment>
<dbReference type="HOGENOM" id="CLU_028200_3_7_1"/>
<dbReference type="VEuPathDB" id="FungiDB:MYCTH_2054998"/>
<dbReference type="InParanoid" id="G2Q2Z2"/>
<comment type="similarity">
    <text evidence="5">Belongs to the SAT4 family.</text>
</comment>